<feature type="signal peptide" evidence="2">
    <location>
        <begin position="1"/>
        <end position="26"/>
    </location>
</feature>
<evidence type="ECO:0000256" key="2">
    <source>
        <dbReference type="SAM" id="SignalP"/>
    </source>
</evidence>
<protein>
    <submittedName>
        <fullName evidence="3">Uncharacterized protein</fullName>
    </submittedName>
</protein>
<gene>
    <name evidence="3" type="ORF">ESP57_11780</name>
</gene>
<evidence type="ECO:0000256" key="1">
    <source>
        <dbReference type="SAM" id="MobiDB-lite"/>
    </source>
</evidence>
<name>A0A4Q2JM22_9MICO</name>
<evidence type="ECO:0000313" key="4">
    <source>
        <dbReference type="Proteomes" id="UP000292935"/>
    </source>
</evidence>
<feature type="compositionally biased region" description="Low complexity" evidence="1">
    <location>
        <begin position="33"/>
        <end position="47"/>
    </location>
</feature>
<keyword evidence="2" id="KW-0732">Signal</keyword>
<feature type="chain" id="PRO_5038523956" evidence="2">
    <location>
        <begin position="27"/>
        <end position="275"/>
    </location>
</feature>
<keyword evidence="4" id="KW-1185">Reference proteome</keyword>
<proteinExistence type="predicted"/>
<dbReference type="AlphaFoldDB" id="A0A4Q2JM22"/>
<feature type="region of interest" description="Disordered" evidence="1">
    <location>
        <begin position="33"/>
        <end position="73"/>
    </location>
</feature>
<accession>A0A4Q2JM22</accession>
<dbReference type="RefSeq" id="WP_129231731.1">
    <property type="nucleotide sequence ID" value="NZ_SDPO01000003.1"/>
</dbReference>
<feature type="compositionally biased region" description="Low complexity" evidence="1">
    <location>
        <begin position="62"/>
        <end position="73"/>
    </location>
</feature>
<dbReference type="EMBL" id="SDPO01000003">
    <property type="protein sequence ID" value="RXZ47257.1"/>
    <property type="molecule type" value="Genomic_DNA"/>
</dbReference>
<sequence>MNVQRIAAIAAIAGAVLGGASVVALGAAAYSAAQPQARAEAVSSSTDDSSESRREQSPPAAPAAAGQGTQLAAASGTDTNAADYNPYLDPLSDQYVTPEARSEWLGKQVVIRECMADAGFDFLEWQWWIGGSPQPTGLDFETSVLWTQALYGPDTNHPGGGCAEEGDQAEAEARAAGTPLGAAETPVDPAAPTEREVWLEFQQLVRDCMADAGHEYLYWEWWNGSQAQPLDLTESERAEWSLALNGNAGGGAAYRWEDAGCWGRAVHESGNDNMH</sequence>
<dbReference type="OrthoDB" id="5007610at2"/>
<organism evidence="3 4">
    <name type="scientific">Agromyces fucosus</name>
    <dbReference type="NCBI Taxonomy" id="41985"/>
    <lineage>
        <taxon>Bacteria</taxon>
        <taxon>Bacillati</taxon>
        <taxon>Actinomycetota</taxon>
        <taxon>Actinomycetes</taxon>
        <taxon>Micrococcales</taxon>
        <taxon>Microbacteriaceae</taxon>
        <taxon>Agromyces</taxon>
    </lineage>
</organism>
<feature type="region of interest" description="Disordered" evidence="1">
    <location>
        <begin position="156"/>
        <end position="177"/>
    </location>
</feature>
<reference evidence="3 4" key="1">
    <citation type="submission" date="2019-01" db="EMBL/GenBank/DDBJ databases">
        <authorList>
            <person name="Li J."/>
        </authorList>
    </citation>
    <scope>NUCLEOTIDE SEQUENCE [LARGE SCALE GENOMIC DNA]</scope>
    <source>
        <strain evidence="3 4">CCUG 35506</strain>
    </source>
</reference>
<evidence type="ECO:0000313" key="3">
    <source>
        <dbReference type="EMBL" id="RXZ47257.1"/>
    </source>
</evidence>
<comment type="caution">
    <text evidence="3">The sequence shown here is derived from an EMBL/GenBank/DDBJ whole genome shotgun (WGS) entry which is preliminary data.</text>
</comment>
<dbReference type="Proteomes" id="UP000292935">
    <property type="component" value="Unassembled WGS sequence"/>
</dbReference>